<organism evidence="2 3">
    <name type="scientific">Alkalitalea saponilacus</name>
    <dbReference type="NCBI Taxonomy" id="889453"/>
    <lineage>
        <taxon>Bacteria</taxon>
        <taxon>Pseudomonadati</taxon>
        <taxon>Bacteroidota</taxon>
        <taxon>Bacteroidia</taxon>
        <taxon>Marinilabiliales</taxon>
        <taxon>Marinilabiliaceae</taxon>
        <taxon>Alkalitalea</taxon>
    </lineage>
</organism>
<evidence type="ECO:0000313" key="2">
    <source>
        <dbReference type="EMBL" id="SKC24180.1"/>
    </source>
</evidence>
<evidence type="ECO:0008006" key="4">
    <source>
        <dbReference type="Google" id="ProtNLM"/>
    </source>
</evidence>
<name>A0A1T5HUJ6_9BACT</name>
<accession>A0A1T5HUJ6</accession>
<feature type="non-terminal residue" evidence="2">
    <location>
        <position position="3081"/>
    </location>
</feature>
<keyword evidence="1" id="KW-0732">Signal</keyword>
<feature type="chain" id="PRO_5012549770" description="Por secretion system C-terminal sorting domain-containing protein" evidence="1">
    <location>
        <begin position="26"/>
        <end position="3081"/>
    </location>
</feature>
<dbReference type="STRING" id="889453.SAMN03080601_03473"/>
<dbReference type="Gene3D" id="2.60.120.200">
    <property type="match status" value="1"/>
</dbReference>
<dbReference type="EMBL" id="FUYV01000037">
    <property type="protein sequence ID" value="SKC24180.1"/>
    <property type="molecule type" value="Genomic_DNA"/>
</dbReference>
<sequence length="3081" mass="330795">MKKIYCHQILFLCVGFLLIIGTANAQTGPAGVGNADGSNGQPHNLVWLDASDLTEFGSGDTWTDKSGNDHHAISDGANISLGDINGENALDFSSFTSGNFSIAHHADFNDVNQLSIFVVYNSGTSTNPQGLVSKRLNSSGSNTSFAFFQYTNYRLYADYSETSNRINGTNNSSETDYIANYIFQTNDSSKIYKNGILDNGAWRLTGASNINNTSVDIEIGKLDESYPDARNFKGKIAEIIIYKTNLTDIQRALVVSYLSNKYSIGVQEISLSYSPSEGTFYEDLTGYARSSTGFKNFGPSAGFYISLNDAAVDEYIATAHNGAVNDKDNIQTGPDVTASGAVAAWNRSWYVNKGGSSNARLSFSFPEGFEDGTFPQELSNYVLLRKETPEGNYTQVDLSDKGVELGERVWFEVADADFQDGYYTLGTLNQGASPLEGGSTRTWYTLISGNWDNWEVWTLDPSGALPNNPNEYTPTTSPTGASDRVVILNGKTVTVDSNDKIHSMVTVDGRLDLKATTGHSFGQIRGRGRILLSGDNFPEFGDASHFTSAGQGEGTVVYYGNSYDLTQDLSFYNLEIDLASTSEKVTLLNDFTINGEFRIKTGEFQINNSSATSALNLTVNGNVVVEENGKILTGTANARHQFNMYGDFTNNGTVEFTNRNSPNYGSQASDGIVDINFLNDSKNQLAFFNGPSKVYRIEIDKGTDATYELILEATHEDNFRLLGFANHDHGSIQEPQLTSNTNALGLLRGTVRIKSNVVVPQLNNSGNYNISEAARLWVDGGTVSKTSGTAIVPYGVIQVSAGTLNATVNSGITTRGNALVKVEGGTLNLNQLRTSVFGAENVGGYVQTGGTTNVLGGSTNNNYSCFNLSYPGNVFNMSGGTLHIHQANSKGGVFINSDATNVNVIGGNVIFNIGNANDFVITSKAPFYNLELTKTVSNSAVFKLDGGTTGTGGAAVTITGQPLRVLKDFIIRGKETDNYYPPINFYAVTSSENVNDVYIGGSFKIEAGAQYWTAADGDRERNYDGAARQPSIVNTTHFNQTIGTSAIDTLYWGNTGNQFDYNGDGNFVNAENMLELGNFVLNRTTGNTLRLVSPGPGSGLRGNSSLTVDVNGNASVLSGTFDQGRLTMRIWGNITNYDRFGTYFSSGSYPINGGTPNTAQIRFREDPPVIINTSEGAVFGNIRFNVNANQTVELNSDVYIERMEFTRGSIYIKNHLLKVDEMWRLATNMFEDVTDNTVNGSKLKVTDTGRAGDNIIYTNGKASDGGLALKVTQNSLPETSNNIRNNISPVTFPIGYTTDGGTTIYYRPAQINVQGLQADDEGYVRIRPVSGELQTTDLSGGEILQQYWRVGYSEFETIPTEMAYRFYYRNQSGIEGVDLPAGVANENQYVPGFVLDGGTYARDYESSPSADVDDIFASSFDANTRILVFNGTSASGEFIHGSGYAGFEGINANYTAGMPARFVGAPAIYYSRRGSGWGGYNWGSTNSWYTTPEGTTHPSSVPGAGDVVVIRGSYGTDGINVNGNRQVAEVIMQREGVFQDIEDLQRLRFAPGDQLTAAKISGVGELYLQVNLGSQPIINADIGEFAANDTSLVCFYMTQNGTYNVNEGDFFSVLPTLRIYGQNSTSRHVSFNYDMQMKNLVVDGSARLLVGGNYSVENRTRLGFTGDGRIQFPNGAIPYHFSTGEFVTGKGKTGNGNNFQLSVASGGGNGVEHVFEVKDNIHLGFTTDDRGSGNIDMNLYTNAADNNVILRLSGAGNHSFINDYTDANPPTIKLYKIEMDKGAGTGSSFTFTDNFSLNGATNGLAGEKAVQLLNGLLVLDHPAIDLDLTTGGDDFFIPGTAGLEVRQGTVNANGNSGILLDGRLVVTGGTVDMSGGNNYIEYSASGNAAINVSDGSLIVGSQIRRGLTSSEGILDYTQTGGTVIVGNNVAPENNRGVFEVLNAGSNFTFTGGELQIARAQSNPAFASVYLSPETSTVNNNVEFRIGNDDTPINQVIGIYSDIEIPNLLVSNSSGNAPTLRQWTVPLTVSNLLEVEAGAGFDANGRDLILKGDFVGNGSFMANGNTTFFSGSGDQELTGSLSFFNLTKTSPGELNLNNSIQIQNRLRHEDGLLVDNSNVVSVAGNLYMLGDHQWGGSGRGIVLNGVEEQTLYGSGSFGKLTTNNPEGIKVDEGNTVYINHALQMEQGVLNVGSNLLVLAESAIIIETNPFSESNMIQTNVSFTDNGVKKFMPAGPGNFTFPVGSIGKYTPVRFTISANNNGSGSLLVKPAGEPHPSINPSDWDNVLNYHWVVRSEGLSGFSAEARMKYDLGDVKGDLEEYITARLLSDATGEWNKFSGDEVIDKVNRELVFSFFATDDAGISGDYTAGLDAAIPDQVPTYITTMGGNWNDASIWDTYPDSGGSVPAGGPRGSMVIVAHEVAMPVNYSSSYRTTIAENGVLSMGQTFGHRLGDVFGSGVLSLERGDLPAGFYEEFLTGNGGTLRFGGNDSYDILGTIHNLNNLELTGSGTRRFPNSNVQLLGDLLIDGPTARNEGNRTISVKGDVLFESGSFVAGTGASSVFVLNGTDIQTVSGAANFSGGNSFNRLTVNNPSNVLFSNNVDVADILTLSSGRVLVSNDAQFRIVSFSSDAIVGAASNKYVNGPLYKQINTGAGFNFPLGNNFRYGVVGVSNVSVGGFWRAQYFSSSPNGAGLATSSKEDRVEYVSSNEYWNIEAPASATAEVTMRWDASSGVNPAESGLRGVQWLTDKWHEVSLSNVSGTSSAGTARIPSLTFNANAGAGNYITFGSISIPAYTWTGATDTDWFKPGNWTNTTVPSASANTTIAAVSNLPEISGANVAQVNDLIIETGATLTVASSGKLTVNGDLDISLEPGGLVLKNETGFGGMASLITHGAVIGEANVKLTLPKEQWFYLGSSIEDATFGNFSPGAQGSGTLVNVYRDRWYSTFTQHDETAMRDMEGVAVYYHKTNEADNFMELSYTGVLNTGEIYRTFLENRYQLMANPYPSFINWQSNAGWSREHFEPTIWYRALIGEAMTFVTYNRAAVPGARVALYPTGESYNEEEMGLIPPMQSVYVRPLGANRT</sequence>
<dbReference type="GO" id="GO:0004553">
    <property type="term" value="F:hydrolase activity, hydrolyzing O-glycosyl compounds"/>
    <property type="evidence" value="ECO:0007669"/>
    <property type="project" value="UniProtKB-ARBA"/>
</dbReference>
<feature type="signal peptide" evidence="1">
    <location>
        <begin position="1"/>
        <end position="25"/>
    </location>
</feature>
<protein>
    <recommendedName>
        <fullName evidence="4">Por secretion system C-terminal sorting domain-containing protein</fullName>
    </recommendedName>
</protein>
<proteinExistence type="predicted"/>
<dbReference type="RefSeq" id="WP_143255100.1">
    <property type="nucleotide sequence ID" value="NZ_FUYV01000037.1"/>
</dbReference>
<gene>
    <name evidence="2" type="ORF">SAMN03080601_03473</name>
</gene>
<reference evidence="2 3" key="1">
    <citation type="submission" date="2017-02" db="EMBL/GenBank/DDBJ databases">
        <authorList>
            <person name="Peterson S.W."/>
        </authorList>
    </citation>
    <scope>NUCLEOTIDE SEQUENCE [LARGE SCALE GENOMIC DNA]</scope>
    <source>
        <strain evidence="2 3">DSM 24412</strain>
    </source>
</reference>
<dbReference type="GO" id="GO:0005975">
    <property type="term" value="P:carbohydrate metabolic process"/>
    <property type="evidence" value="ECO:0007669"/>
    <property type="project" value="UniProtKB-ARBA"/>
</dbReference>
<dbReference type="OrthoDB" id="1109367at2"/>
<dbReference type="SUPFAM" id="SSF49899">
    <property type="entry name" value="Concanavalin A-like lectins/glucanases"/>
    <property type="match status" value="1"/>
</dbReference>
<evidence type="ECO:0000313" key="3">
    <source>
        <dbReference type="Proteomes" id="UP000191055"/>
    </source>
</evidence>
<dbReference type="Proteomes" id="UP000191055">
    <property type="component" value="Unassembled WGS sequence"/>
</dbReference>
<dbReference type="InterPro" id="IPR013320">
    <property type="entry name" value="ConA-like_dom_sf"/>
</dbReference>
<keyword evidence="3" id="KW-1185">Reference proteome</keyword>
<evidence type="ECO:0000256" key="1">
    <source>
        <dbReference type="SAM" id="SignalP"/>
    </source>
</evidence>